<dbReference type="RefSeq" id="WP_136794847.1">
    <property type="nucleotide sequence ID" value="NZ_SWAU01000570.1"/>
</dbReference>
<protein>
    <submittedName>
        <fullName evidence="2">Helix-turn-helix transcriptional regulator</fullName>
    </submittedName>
</protein>
<reference evidence="2 3" key="1">
    <citation type="submission" date="2019-04" db="EMBL/GenBank/DDBJ databases">
        <title>Crypto-aerobic microbial life in anoxic (sulfidic) marine sediments.</title>
        <authorList>
            <person name="Bhattacharya S."/>
            <person name="Roy C."/>
            <person name="Mondal N."/>
            <person name="Sarkar J."/>
            <person name="Mandal S."/>
            <person name="Rameez M.J."/>
            <person name="Ghosh W."/>
        </authorList>
    </citation>
    <scope>NUCLEOTIDE SEQUENCE [LARGE SCALE GENOMIC DNA]</scope>
    <source>
        <strain evidence="2 3">SBBC</strain>
    </source>
</reference>
<dbReference type="Proteomes" id="UP000306340">
    <property type="component" value="Unassembled WGS sequence"/>
</dbReference>
<accession>A0A4U0YNF4</accession>
<dbReference type="Gene3D" id="1.10.260.40">
    <property type="entry name" value="lambda repressor-like DNA-binding domains"/>
    <property type="match status" value="1"/>
</dbReference>
<sequence length="167" mass="19240">MAITSDQCRAGRGLLNWTQDQLSINAGVSRATITDFESNTRQPMKNNLRAIADCMFAAGIEFVPEEEGKGVGVRFRNRKLRYTNQVRIDRYNHWATMRMNYADEDFLCVVGLDAVDDYYRTNFRHDDEFTKALSDLLPTILRVSECFAPTHIREGKLVITYDMLKES</sequence>
<dbReference type="CDD" id="cd00093">
    <property type="entry name" value="HTH_XRE"/>
    <property type="match status" value="1"/>
</dbReference>
<dbReference type="Pfam" id="PF01381">
    <property type="entry name" value="HTH_3"/>
    <property type="match status" value="1"/>
</dbReference>
<feature type="domain" description="HTH cro/C1-type" evidence="1">
    <location>
        <begin position="12"/>
        <end position="53"/>
    </location>
</feature>
<gene>
    <name evidence="2" type="ORF">FAZ78_25285</name>
</gene>
<evidence type="ECO:0000313" key="2">
    <source>
        <dbReference type="EMBL" id="TKA93912.1"/>
    </source>
</evidence>
<dbReference type="EMBL" id="SWAU01000570">
    <property type="protein sequence ID" value="TKA93912.1"/>
    <property type="molecule type" value="Genomic_DNA"/>
</dbReference>
<dbReference type="SUPFAM" id="SSF47413">
    <property type="entry name" value="lambda repressor-like DNA-binding domains"/>
    <property type="match status" value="1"/>
</dbReference>
<name>A0A4U0YNF4_9RHOB</name>
<proteinExistence type="predicted"/>
<dbReference type="InterPro" id="IPR001387">
    <property type="entry name" value="Cro/C1-type_HTH"/>
</dbReference>
<evidence type="ECO:0000313" key="3">
    <source>
        <dbReference type="Proteomes" id="UP000306340"/>
    </source>
</evidence>
<evidence type="ECO:0000259" key="1">
    <source>
        <dbReference type="PROSITE" id="PS50943"/>
    </source>
</evidence>
<dbReference type="GO" id="GO:0003677">
    <property type="term" value="F:DNA binding"/>
    <property type="evidence" value="ECO:0007669"/>
    <property type="project" value="InterPro"/>
</dbReference>
<dbReference type="AlphaFoldDB" id="A0A4U0YNF4"/>
<dbReference type="PROSITE" id="PS50943">
    <property type="entry name" value="HTH_CROC1"/>
    <property type="match status" value="1"/>
</dbReference>
<organism evidence="2 3">
    <name type="scientific">Cereibacter changlensis</name>
    <dbReference type="NCBI Taxonomy" id="402884"/>
    <lineage>
        <taxon>Bacteria</taxon>
        <taxon>Pseudomonadati</taxon>
        <taxon>Pseudomonadota</taxon>
        <taxon>Alphaproteobacteria</taxon>
        <taxon>Rhodobacterales</taxon>
        <taxon>Paracoccaceae</taxon>
        <taxon>Cereibacter</taxon>
    </lineage>
</organism>
<comment type="caution">
    <text evidence="2">The sequence shown here is derived from an EMBL/GenBank/DDBJ whole genome shotgun (WGS) entry which is preliminary data.</text>
</comment>
<dbReference type="InterPro" id="IPR010982">
    <property type="entry name" value="Lambda_DNA-bd_dom_sf"/>
</dbReference>